<protein>
    <recommendedName>
        <fullName evidence="4">Lipoprotein</fullName>
    </recommendedName>
</protein>
<evidence type="ECO:0000256" key="1">
    <source>
        <dbReference type="SAM" id="SignalP"/>
    </source>
</evidence>
<feature type="signal peptide" evidence="1">
    <location>
        <begin position="1"/>
        <end position="29"/>
    </location>
</feature>
<dbReference type="PROSITE" id="PS51257">
    <property type="entry name" value="PROKAR_LIPOPROTEIN"/>
    <property type="match status" value="1"/>
</dbReference>
<gene>
    <name evidence="2" type="ORF">IAC23_04880</name>
</gene>
<dbReference type="AlphaFoldDB" id="A0A9D9EHC5"/>
<evidence type="ECO:0000313" key="3">
    <source>
        <dbReference type="Proteomes" id="UP000823619"/>
    </source>
</evidence>
<reference evidence="2" key="2">
    <citation type="journal article" date="2021" name="PeerJ">
        <title>Extensive microbial diversity within the chicken gut microbiome revealed by metagenomics and culture.</title>
        <authorList>
            <person name="Gilroy R."/>
            <person name="Ravi A."/>
            <person name="Getino M."/>
            <person name="Pursley I."/>
            <person name="Horton D.L."/>
            <person name="Alikhan N.F."/>
            <person name="Baker D."/>
            <person name="Gharbi K."/>
            <person name="Hall N."/>
            <person name="Watson M."/>
            <person name="Adriaenssens E.M."/>
            <person name="Foster-Nyarko E."/>
            <person name="Jarju S."/>
            <person name="Secka A."/>
            <person name="Antonio M."/>
            <person name="Oren A."/>
            <person name="Chaudhuri R.R."/>
            <person name="La Ragione R."/>
            <person name="Hildebrand F."/>
            <person name="Pallen M.J."/>
        </authorList>
    </citation>
    <scope>NUCLEOTIDE SEQUENCE</scope>
    <source>
        <strain evidence="2">D5-748</strain>
    </source>
</reference>
<dbReference type="Proteomes" id="UP000823619">
    <property type="component" value="Unassembled WGS sequence"/>
</dbReference>
<sequence>MTACKAHTVLPGTFHSHVLVMLCLMPVMAAFTGCSEPSQREVFIKSNDRDGTTAYTFPLDMSDSLCRYDISFYTRIDCDGESFSAMPPAIALEITCISPSGQKYAETVSIPKDSFIDESHFSKEYKVPYRAGLIPVENGIWEMSVTVMDEKEFPGLRGWGTITRKIPKTRG</sequence>
<evidence type="ECO:0008006" key="4">
    <source>
        <dbReference type="Google" id="ProtNLM"/>
    </source>
</evidence>
<proteinExistence type="predicted"/>
<name>A0A9D9EHC5_9BACT</name>
<keyword evidence="1" id="KW-0732">Signal</keyword>
<organism evidence="2 3">
    <name type="scientific">Candidatus Cryptobacteroides merdavium</name>
    <dbReference type="NCBI Taxonomy" id="2840769"/>
    <lineage>
        <taxon>Bacteria</taxon>
        <taxon>Pseudomonadati</taxon>
        <taxon>Bacteroidota</taxon>
        <taxon>Bacteroidia</taxon>
        <taxon>Bacteroidales</taxon>
        <taxon>Candidatus Cryptobacteroides</taxon>
    </lineage>
</organism>
<dbReference type="EMBL" id="JADIMO010000058">
    <property type="protein sequence ID" value="MBO8445014.1"/>
    <property type="molecule type" value="Genomic_DNA"/>
</dbReference>
<comment type="caution">
    <text evidence="2">The sequence shown here is derived from an EMBL/GenBank/DDBJ whole genome shotgun (WGS) entry which is preliminary data.</text>
</comment>
<feature type="chain" id="PRO_5039226282" description="Lipoprotein" evidence="1">
    <location>
        <begin position="30"/>
        <end position="171"/>
    </location>
</feature>
<reference evidence="2" key="1">
    <citation type="submission" date="2020-10" db="EMBL/GenBank/DDBJ databases">
        <authorList>
            <person name="Gilroy R."/>
        </authorList>
    </citation>
    <scope>NUCLEOTIDE SEQUENCE</scope>
    <source>
        <strain evidence="2">D5-748</strain>
    </source>
</reference>
<accession>A0A9D9EHC5</accession>
<evidence type="ECO:0000313" key="2">
    <source>
        <dbReference type="EMBL" id="MBO8445014.1"/>
    </source>
</evidence>